<evidence type="ECO:0000256" key="1">
    <source>
        <dbReference type="SAM" id="MobiDB-lite"/>
    </source>
</evidence>
<keyword evidence="2" id="KW-0472">Membrane</keyword>
<dbReference type="PROSITE" id="PS51318">
    <property type="entry name" value="TAT"/>
    <property type="match status" value="1"/>
</dbReference>
<evidence type="ECO:0000256" key="2">
    <source>
        <dbReference type="SAM" id="Phobius"/>
    </source>
</evidence>
<keyword evidence="4" id="KW-1185">Reference proteome</keyword>
<gene>
    <name evidence="3" type="ORF">FRACA_3240002</name>
</gene>
<reference evidence="3 4" key="1">
    <citation type="submission" date="2017-06" db="EMBL/GenBank/DDBJ databases">
        <authorList>
            <person name="Kim H.J."/>
            <person name="Triplett B.A."/>
        </authorList>
    </citation>
    <scope>NUCLEOTIDE SEQUENCE [LARGE SCALE GENOMIC DNA]</scope>
    <source>
        <strain evidence="3">FRACA_ARgP5</strain>
    </source>
</reference>
<feature type="transmembrane region" description="Helical" evidence="2">
    <location>
        <begin position="109"/>
        <end position="129"/>
    </location>
</feature>
<dbReference type="InterPro" id="IPR006311">
    <property type="entry name" value="TAT_signal"/>
</dbReference>
<feature type="region of interest" description="Disordered" evidence="1">
    <location>
        <begin position="37"/>
        <end position="111"/>
    </location>
</feature>
<proteinExistence type="predicted"/>
<dbReference type="RefSeq" id="WP_101832876.1">
    <property type="nucleotide sequence ID" value="NZ_FZMO01000251.1"/>
</dbReference>
<dbReference type="AlphaFoldDB" id="A0A2I2KUN0"/>
<organism evidence="3 4">
    <name type="scientific">Frankia canadensis</name>
    <dbReference type="NCBI Taxonomy" id="1836972"/>
    <lineage>
        <taxon>Bacteria</taxon>
        <taxon>Bacillati</taxon>
        <taxon>Actinomycetota</taxon>
        <taxon>Actinomycetes</taxon>
        <taxon>Frankiales</taxon>
        <taxon>Frankiaceae</taxon>
        <taxon>Frankia</taxon>
    </lineage>
</organism>
<protein>
    <submittedName>
        <fullName evidence="3">Uncharacterized protein</fullName>
    </submittedName>
</protein>
<dbReference type="EMBL" id="FZMO01000251">
    <property type="protein sequence ID" value="SNQ49377.1"/>
    <property type="molecule type" value="Genomic_DNA"/>
</dbReference>
<accession>A0A2I2KUN0</accession>
<keyword evidence="2" id="KW-1133">Transmembrane helix</keyword>
<dbReference type="Proteomes" id="UP000234331">
    <property type="component" value="Unassembled WGS sequence"/>
</dbReference>
<evidence type="ECO:0000313" key="3">
    <source>
        <dbReference type="EMBL" id="SNQ49377.1"/>
    </source>
</evidence>
<keyword evidence="2" id="KW-0812">Transmembrane</keyword>
<sequence length="138" mass="13097">MSTPSRPARAGQRLRRSALGVTLAGVIAVGVALPATAASAATPAPAPGLPATAGAAAPAPGLATATPRPRPPRADGKPGQGRALPVQPQGGVDTGAGGTQPDTHSGTEAAVPLAAGGAGLGVLAGFGLWRRRRAGALG</sequence>
<evidence type="ECO:0000313" key="4">
    <source>
        <dbReference type="Proteomes" id="UP000234331"/>
    </source>
</evidence>
<name>A0A2I2KUN0_9ACTN</name>
<feature type="compositionally biased region" description="Low complexity" evidence="1">
    <location>
        <begin position="37"/>
        <end position="67"/>
    </location>
</feature>